<accession>A0ACC0KMN5</accession>
<name>A0ACC0KMN5_CHOFU</name>
<gene>
    <name evidence="1" type="ORF">MSG28_012023</name>
</gene>
<reference evidence="1 2" key="1">
    <citation type="journal article" date="2022" name="Genome Biol. Evol.">
        <title>The Spruce Budworm Genome: Reconstructing the Evolutionary History of Antifreeze Proteins.</title>
        <authorList>
            <person name="Beliveau C."/>
            <person name="Gagne P."/>
            <person name="Picq S."/>
            <person name="Vernygora O."/>
            <person name="Keeling C.I."/>
            <person name="Pinkney K."/>
            <person name="Doucet D."/>
            <person name="Wen F."/>
            <person name="Johnston J.S."/>
            <person name="Maaroufi H."/>
            <person name="Boyle B."/>
            <person name="Laroche J."/>
            <person name="Dewar K."/>
            <person name="Juretic N."/>
            <person name="Blackburn G."/>
            <person name="Nisole A."/>
            <person name="Brunet B."/>
            <person name="Brandao M."/>
            <person name="Lumley L."/>
            <person name="Duan J."/>
            <person name="Quan G."/>
            <person name="Lucarotti C.J."/>
            <person name="Roe A.D."/>
            <person name="Sperling F.A.H."/>
            <person name="Levesque R.C."/>
            <person name="Cusson M."/>
        </authorList>
    </citation>
    <scope>NUCLEOTIDE SEQUENCE [LARGE SCALE GENOMIC DNA]</scope>
    <source>
        <strain evidence="1">Glfc:IPQL:Cfum</strain>
    </source>
</reference>
<evidence type="ECO:0000313" key="1">
    <source>
        <dbReference type="EMBL" id="KAI8437794.1"/>
    </source>
</evidence>
<protein>
    <submittedName>
        <fullName evidence="1">Uncharacterized protein</fullName>
    </submittedName>
</protein>
<dbReference type="EMBL" id="CM046120">
    <property type="protein sequence ID" value="KAI8437794.1"/>
    <property type="molecule type" value="Genomic_DNA"/>
</dbReference>
<evidence type="ECO:0000313" key="2">
    <source>
        <dbReference type="Proteomes" id="UP001064048"/>
    </source>
</evidence>
<sequence length="136" mass="13610">MSPAPLRPTLVLALLVAVAAAAAAQQLPARARPTLGTHAKAEVADGGPGRPPRQAYDSEDGSGSVRFVRLVTGPTLRLLSTQLWASSAVLRQLAALVGAGSVAPLYEAAVAASGSMADPTAFGPATSGEDVADLVL</sequence>
<proteinExistence type="predicted"/>
<comment type="caution">
    <text evidence="1">The sequence shown here is derived from an EMBL/GenBank/DDBJ whole genome shotgun (WGS) entry which is preliminary data.</text>
</comment>
<keyword evidence="2" id="KW-1185">Reference proteome</keyword>
<dbReference type="Proteomes" id="UP001064048">
    <property type="component" value="Chromosome 20"/>
</dbReference>
<organism evidence="1 2">
    <name type="scientific">Choristoneura fumiferana</name>
    <name type="common">Spruce budworm moth</name>
    <name type="synonym">Archips fumiferana</name>
    <dbReference type="NCBI Taxonomy" id="7141"/>
    <lineage>
        <taxon>Eukaryota</taxon>
        <taxon>Metazoa</taxon>
        <taxon>Ecdysozoa</taxon>
        <taxon>Arthropoda</taxon>
        <taxon>Hexapoda</taxon>
        <taxon>Insecta</taxon>
        <taxon>Pterygota</taxon>
        <taxon>Neoptera</taxon>
        <taxon>Endopterygota</taxon>
        <taxon>Lepidoptera</taxon>
        <taxon>Glossata</taxon>
        <taxon>Ditrysia</taxon>
        <taxon>Tortricoidea</taxon>
        <taxon>Tortricidae</taxon>
        <taxon>Tortricinae</taxon>
        <taxon>Choristoneura</taxon>
    </lineage>
</organism>